<dbReference type="AlphaFoldDB" id="A0A346PQK7"/>
<keyword evidence="2" id="KW-1185">Reference proteome</keyword>
<proteinExistence type="predicted"/>
<reference evidence="2" key="1">
    <citation type="submission" date="2018-02" db="EMBL/GenBank/DDBJ databases">
        <title>Phenotypic and genomic properties of facultatively anaerobic sulfur-reducing natronoarchaea from hypersaline soda lakes.</title>
        <authorList>
            <person name="Sorokin D.Y."/>
            <person name="Kublanov I.V."/>
            <person name="Roman P."/>
            <person name="Sinninghe Damste J.S."/>
            <person name="Golyshin P.N."/>
            <person name="Rojo D."/>
            <person name="Ciordia S."/>
            <person name="Mena M.D.C."/>
            <person name="Ferrer M."/>
            <person name="Messina E."/>
            <person name="Smedile F."/>
            <person name="La Spada G."/>
            <person name="La Cono V."/>
            <person name="Yakimov M.M."/>
        </authorList>
    </citation>
    <scope>NUCLEOTIDE SEQUENCE [LARGE SCALE GENOMIC DNA]</scope>
    <source>
        <strain evidence="2">AArc-Mg</strain>
    </source>
</reference>
<dbReference type="Proteomes" id="UP000258613">
    <property type="component" value="Chromosome"/>
</dbReference>
<evidence type="ECO:0000313" key="2">
    <source>
        <dbReference type="Proteomes" id="UP000258613"/>
    </source>
</evidence>
<gene>
    <name evidence="1" type="ORF">AArcMg_1794</name>
</gene>
<dbReference type="OrthoDB" id="199604at2157"/>
<protein>
    <submittedName>
        <fullName evidence="1">Uncharacterized protein</fullName>
    </submittedName>
</protein>
<dbReference type="RefSeq" id="WP_117368511.1">
    <property type="nucleotide sequence ID" value="NZ_CP027033.1"/>
</dbReference>
<accession>A0A346PQK7</accession>
<name>A0A346PQK7_9EURY</name>
<evidence type="ECO:0000313" key="1">
    <source>
        <dbReference type="EMBL" id="AXR81802.1"/>
    </source>
</evidence>
<sequence>MTRFDAGDLAIDEDSDESGLLVVLGDTGEKADEYVIWETPGDDPPITAAAKNPGHDPSTPVVEAVYLDDLRGAMDEWDLDEAVNRYDAGSLEDLGVRTYGFPASRLASASADDPR</sequence>
<organism evidence="1 2">
    <name type="scientific">Natrarchaeobaculum sulfurireducens</name>
    <dbReference type="NCBI Taxonomy" id="2044521"/>
    <lineage>
        <taxon>Archaea</taxon>
        <taxon>Methanobacteriati</taxon>
        <taxon>Methanobacteriota</taxon>
        <taxon>Stenosarchaea group</taxon>
        <taxon>Halobacteria</taxon>
        <taxon>Halobacteriales</taxon>
        <taxon>Natrialbaceae</taxon>
        <taxon>Natrarchaeobaculum</taxon>
    </lineage>
</organism>
<dbReference type="GeneID" id="37642281"/>
<dbReference type="KEGG" id="nag:AArcMg_1794"/>
<dbReference type="EMBL" id="CP027033">
    <property type="protein sequence ID" value="AXR81802.1"/>
    <property type="molecule type" value="Genomic_DNA"/>
</dbReference>